<dbReference type="AlphaFoldDB" id="A0A6A6ZSZ6"/>
<feature type="compositionally biased region" description="Basic and acidic residues" evidence="2">
    <location>
        <begin position="128"/>
        <end position="137"/>
    </location>
</feature>
<dbReference type="GO" id="GO:0008270">
    <property type="term" value="F:zinc ion binding"/>
    <property type="evidence" value="ECO:0007669"/>
    <property type="project" value="InterPro"/>
</dbReference>
<name>A0A6A6ZSZ6_9PLEO</name>
<dbReference type="PROSITE" id="PS00463">
    <property type="entry name" value="ZN2_CY6_FUNGAL_1"/>
    <property type="match status" value="1"/>
</dbReference>
<dbReference type="PROSITE" id="PS50048">
    <property type="entry name" value="ZN2_CY6_FUNGAL_2"/>
    <property type="match status" value="1"/>
</dbReference>
<evidence type="ECO:0000256" key="1">
    <source>
        <dbReference type="ARBA" id="ARBA00023242"/>
    </source>
</evidence>
<dbReference type="InterPro" id="IPR053230">
    <property type="entry name" value="Trans_reg_galc"/>
</dbReference>
<feature type="domain" description="Zn(2)-C6 fungal-type" evidence="3">
    <location>
        <begin position="42"/>
        <end position="72"/>
    </location>
</feature>
<accession>A0A6A6ZSZ6</accession>
<organism evidence="4 5">
    <name type="scientific">Ophiobolus disseminans</name>
    <dbReference type="NCBI Taxonomy" id="1469910"/>
    <lineage>
        <taxon>Eukaryota</taxon>
        <taxon>Fungi</taxon>
        <taxon>Dikarya</taxon>
        <taxon>Ascomycota</taxon>
        <taxon>Pezizomycotina</taxon>
        <taxon>Dothideomycetes</taxon>
        <taxon>Pleosporomycetidae</taxon>
        <taxon>Pleosporales</taxon>
        <taxon>Pleosporineae</taxon>
        <taxon>Phaeosphaeriaceae</taxon>
        <taxon>Ophiobolus</taxon>
    </lineage>
</organism>
<dbReference type="Proteomes" id="UP000799424">
    <property type="component" value="Unassembled WGS sequence"/>
</dbReference>
<dbReference type="PRINTS" id="PR00755">
    <property type="entry name" value="AFLATOXINBRP"/>
</dbReference>
<protein>
    <recommendedName>
        <fullName evidence="3">Zn(2)-C6 fungal-type domain-containing protein</fullName>
    </recommendedName>
</protein>
<feature type="compositionally biased region" description="Polar residues" evidence="2">
    <location>
        <begin position="1"/>
        <end position="11"/>
    </location>
</feature>
<dbReference type="CDD" id="cd00067">
    <property type="entry name" value="GAL4"/>
    <property type="match status" value="1"/>
</dbReference>
<proteinExistence type="predicted"/>
<dbReference type="PANTHER" id="PTHR47654">
    <property type="entry name" value="ZN(II)2CYS6 TRANSCRIPTION FACTOR (EUROFUNG)-RELATED"/>
    <property type="match status" value="1"/>
</dbReference>
<dbReference type="Pfam" id="PF00172">
    <property type="entry name" value="Zn_clus"/>
    <property type="match status" value="1"/>
</dbReference>
<dbReference type="PANTHER" id="PTHR47654:SF5">
    <property type="entry name" value="TRANSCRIPTION FACTOR DOMAIN-CONTAINING PROTEIN"/>
    <property type="match status" value="1"/>
</dbReference>
<evidence type="ECO:0000313" key="4">
    <source>
        <dbReference type="EMBL" id="KAF2823425.1"/>
    </source>
</evidence>
<keyword evidence="1" id="KW-0539">Nucleus</keyword>
<sequence length="257" mass="28538">MSLPTPSSSAGPSKVAIPRLLQRRPEPPRKATISRANRADRACLSCRARKIKCNAARPRCSNCTENTTSCVYVSSRKDRLRTATGQNQDMVALLRDLRDHVSDGSKSRIDDMLVSVVDDIADAAASVRDSHGQHDEVEATQENEQEDSNMRTRFGDATDLSSRKMPFTSRAEAAAAHGQPDVSKHWQETLPSKSAHVNKTSFFLDDLSLETDPDVDPFELPSFEVAEKLLQAYMTSCHNSFPLLAKKGFTHQFYHCT</sequence>
<dbReference type="SUPFAM" id="SSF57701">
    <property type="entry name" value="Zn2/Cys6 DNA-binding domain"/>
    <property type="match status" value="1"/>
</dbReference>
<dbReference type="OrthoDB" id="10261408at2759"/>
<dbReference type="InterPro" id="IPR001138">
    <property type="entry name" value="Zn2Cys6_DnaBD"/>
</dbReference>
<dbReference type="GO" id="GO:0000981">
    <property type="term" value="F:DNA-binding transcription factor activity, RNA polymerase II-specific"/>
    <property type="evidence" value="ECO:0007669"/>
    <property type="project" value="InterPro"/>
</dbReference>
<feature type="region of interest" description="Disordered" evidence="2">
    <location>
        <begin position="1"/>
        <end position="34"/>
    </location>
</feature>
<dbReference type="EMBL" id="MU006232">
    <property type="protein sequence ID" value="KAF2823425.1"/>
    <property type="molecule type" value="Genomic_DNA"/>
</dbReference>
<dbReference type="InterPro" id="IPR036864">
    <property type="entry name" value="Zn2-C6_fun-type_DNA-bd_sf"/>
</dbReference>
<feature type="compositionally biased region" description="Acidic residues" evidence="2">
    <location>
        <begin position="138"/>
        <end position="147"/>
    </location>
</feature>
<evidence type="ECO:0000259" key="3">
    <source>
        <dbReference type="PROSITE" id="PS50048"/>
    </source>
</evidence>
<evidence type="ECO:0000313" key="5">
    <source>
        <dbReference type="Proteomes" id="UP000799424"/>
    </source>
</evidence>
<reference evidence="4" key="1">
    <citation type="journal article" date="2020" name="Stud. Mycol.">
        <title>101 Dothideomycetes genomes: a test case for predicting lifestyles and emergence of pathogens.</title>
        <authorList>
            <person name="Haridas S."/>
            <person name="Albert R."/>
            <person name="Binder M."/>
            <person name="Bloem J."/>
            <person name="Labutti K."/>
            <person name="Salamov A."/>
            <person name="Andreopoulos B."/>
            <person name="Baker S."/>
            <person name="Barry K."/>
            <person name="Bills G."/>
            <person name="Bluhm B."/>
            <person name="Cannon C."/>
            <person name="Castanera R."/>
            <person name="Culley D."/>
            <person name="Daum C."/>
            <person name="Ezra D."/>
            <person name="Gonzalez J."/>
            <person name="Henrissat B."/>
            <person name="Kuo A."/>
            <person name="Liang C."/>
            <person name="Lipzen A."/>
            <person name="Lutzoni F."/>
            <person name="Magnuson J."/>
            <person name="Mondo S."/>
            <person name="Nolan M."/>
            <person name="Ohm R."/>
            <person name="Pangilinan J."/>
            <person name="Park H.-J."/>
            <person name="Ramirez L."/>
            <person name="Alfaro M."/>
            <person name="Sun H."/>
            <person name="Tritt A."/>
            <person name="Yoshinaga Y."/>
            <person name="Zwiers L.-H."/>
            <person name="Turgeon B."/>
            <person name="Goodwin S."/>
            <person name="Spatafora J."/>
            <person name="Crous P."/>
            <person name="Grigoriev I."/>
        </authorList>
    </citation>
    <scope>NUCLEOTIDE SEQUENCE</scope>
    <source>
        <strain evidence="4">CBS 113818</strain>
    </source>
</reference>
<feature type="region of interest" description="Disordered" evidence="2">
    <location>
        <begin position="126"/>
        <end position="162"/>
    </location>
</feature>
<gene>
    <name evidence="4" type="ORF">CC86DRAFT_396207</name>
</gene>
<dbReference type="Gene3D" id="4.10.240.10">
    <property type="entry name" value="Zn(2)-C6 fungal-type DNA-binding domain"/>
    <property type="match status" value="1"/>
</dbReference>
<evidence type="ECO:0000256" key="2">
    <source>
        <dbReference type="SAM" id="MobiDB-lite"/>
    </source>
</evidence>
<keyword evidence="5" id="KW-1185">Reference proteome</keyword>
<dbReference type="SMART" id="SM00066">
    <property type="entry name" value="GAL4"/>
    <property type="match status" value="1"/>
</dbReference>